<reference evidence="1" key="1">
    <citation type="submission" date="2023-09" db="EMBL/GenBank/DDBJ databases">
        <title>Vallitalea sediminicola and Vallitalea maricola sp. nov., anaerobic bacteria isolated from marine sediment.</title>
        <authorList>
            <person name="Hirano S."/>
            <person name="Maeda A."/>
            <person name="Terahara T."/>
            <person name="Mori K."/>
            <person name="Hamada M."/>
            <person name="Matsumoto R."/>
            <person name="Kobayashi T."/>
        </authorList>
    </citation>
    <scope>NUCLEOTIDE SEQUENCE</scope>
    <source>
        <strain evidence="1">AN17-2</strain>
    </source>
</reference>
<dbReference type="EMBL" id="BTPU01000105">
    <property type="protein sequence ID" value="GMQ65280.1"/>
    <property type="molecule type" value="Genomic_DNA"/>
</dbReference>
<dbReference type="Proteomes" id="UP001374599">
    <property type="component" value="Unassembled WGS sequence"/>
</dbReference>
<protein>
    <submittedName>
        <fullName evidence="1">Uncharacterized protein</fullName>
    </submittedName>
</protein>
<sequence length="51" mass="6247">MYSRYFVLGITTGIVLVWTIKKIKKYRHERKKWKAFVTRMNAKLRAEQMKV</sequence>
<comment type="caution">
    <text evidence="1">The sequence shown here is derived from an EMBL/GenBank/DDBJ whole genome shotgun (WGS) entry which is preliminary data.</text>
</comment>
<accession>A0ACB5UQY7</accession>
<keyword evidence="2" id="KW-1185">Reference proteome</keyword>
<name>A0ACB5UQY7_9FIRM</name>
<proteinExistence type="predicted"/>
<evidence type="ECO:0000313" key="1">
    <source>
        <dbReference type="EMBL" id="GMQ65280.1"/>
    </source>
</evidence>
<organism evidence="1 2">
    <name type="scientific">Vallitalea maricola</name>
    <dbReference type="NCBI Taxonomy" id="3074433"/>
    <lineage>
        <taxon>Bacteria</taxon>
        <taxon>Bacillati</taxon>
        <taxon>Bacillota</taxon>
        <taxon>Clostridia</taxon>
        <taxon>Lachnospirales</taxon>
        <taxon>Vallitaleaceae</taxon>
        <taxon>Vallitalea</taxon>
    </lineage>
</organism>
<gene>
    <name evidence="1" type="ORF">AN2V17_45230</name>
</gene>
<evidence type="ECO:0000313" key="2">
    <source>
        <dbReference type="Proteomes" id="UP001374599"/>
    </source>
</evidence>